<dbReference type="AlphaFoldDB" id="F0SHI9"/>
<keyword evidence="3" id="KW-1185">Reference proteome</keyword>
<reference evidence="3" key="1">
    <citation type="submission" date="2011-02" db="EMBL/GenBank/DDBJ databases">
        <title>The complete genome of Planctomyces brasiliensis DSM 5305.</title>
        <authorList>
            <person name="Lucas S."/>
            <person name="Copeland A."/>
            <person name="Lapidus A."/>
            <person name="Bruce D."/>
            <person name="Goodwin L."/>
            <person name="Pitluck S."/>
            <person name="Kyrpides N."/>
            <person name="Mavromatis K."/>
            <person name="Pagani I."/>
            <person name="Ivanova N."/>
            <person name="Ovchinnikova G."/>
            <person name="Lu M."/>
            <person name="Detter J.C."/>
            <person name="Han C."/>
            <person name="Land M."/>
            <person name="Hauser L."/>
            <person name="Markowitz V."/>
            <person name="Cheng J.-F."/>
            <person name="Hugenholtz P."/>
            <person name="Woyke T."/>
            <person name="Wu D."/>
            <person name="Tindall B."/>
            <person name="Pomrenke H.G."/>
            <person name="Brambilla E."/>
            <person name="Klenk H.-P."/>
            <person name="Eisen J.A."/>
        </authorList>
    </citation>
    <scope>NUCLEOTIDE SEQUENCE [LARGE SCALE GENOMIC DNA]</scope>
    <source>
        <strain evidence="3">ATCC 49424 / DSM 5305 / JCM 21570 / NBRC 103401 / IFAM 1448</strain>
    </source>
</reference>
<dbReference type="PIRSF" id="PIRSF009141">
    <property type="entry name" value="UCP009141"/>
    <property type="match status" value="1"/>
</dbReference>
<feature type="transmembrane region" description="Helical" evidence="1">
    <location>
        <begin position="148"/>
        <end position="167"/>
    </location>
</feature>
<feature type="transmembrane region" description="Helical" evidence="1">
    <location>
        <begin position="12"/>
        <end position="37"/>
    </location>
</feature>
<sequence length="272" mass="31988">MTEARSRLRTFLYEFWLFGLKQAWACLFGAYLLFWIILTKLWYPLDDWLYRYDFLLLCAISFQTLLLLFRLETWREAGVIALFHVVATGMEVFKTSEAIGAWHYPGQFVVGIGNVPLFAGFMYSAVGSYIARVWRIFDFRFNYFPPRWLAILLVTAIYVNFFTHHFWFDLREVLLAGSLAVFGPSWIYFCMNRKHRYMPLVLGCFLVALFIWFAENLATYSQIWIYPSQGNGWELVPASKLIAWYLLMLLSFVLVSLINEVRPPDPEDVTSD</sequence>
<dbReference type="OrthoDB" id="1550598at2"/>
<dbReference type="InterPro" id="IPR008535">
    <property type="entry name" value="DUF817"/>
</dbReference>
<dbReference type="RefSeq" id="WP_013627167.1">
    <property type="nucleotide sequence ID" value="NC_015174.1"/>
</dbReference>
<dbReference type="Proteomes" id="UP000006860">
    <property type="component" value="Chromosome"/>
</dbReference>
<dbReference type="STRING" id="756272.Plabr_0804"/>
<dbReference type="EMBL" id="CP002546">
    <property type="protein sequence ID" value="ADY58427.1"/>
    <property type="molecule type" value="Genomic_DNA"/>
</dbReference>
<dbReference type="KEGG" id="pbs:Plabr_0804"/>
<feature type="transmembrane region" description="Helical" evidence="1">
    <location>
        <begin position="197"/>
        <end position="214"/>
    </location>
</feature>
<feature type="transmembrane region" description="Helical" evidence="1">
    <location>
        <begin position="108"/>
        <end position="127"/>
    </location>
</feature>
<feature type="transmembrane region" description="Helical" evidence="1">
    <location>
        <begin position="241"/>
        <end position="258"/>
    </location>
</feature>
<accession>F0SHI9</accession>
<feature type="transmembrane region" description="Helical" evidence="1">
    <location>
        <begin position="173"/>
        <end position="190"/>
    </location>
</feature>
<dbReference type="Pfam" id="PF05675">
    <property type="entry name" value="DUF817"/>
    <property type="match status" value="1"/>
</dbReference>
<keyword evidence="1" id="KW-0812">Transmembrane</keyword>
<evidence type="ECO:0000313" key="3">
    <source>
        <dbReference type="Proteomes" id="UP000006860"/>
    </source>
</evidence>
<keyword evidence="1" id="KW-1133">Transmembrane helix</keyword>
<name>F0SHI9_RUBBR</name>
<dbReference type="HOGENOM" id="CLU_070515_1_0_0"/>
<gene>
    <name evidence="2" type="ordered locus">Plabr_0804</name>
</gene>
<proteinExistence type="predicted"/>
<protein>
    <recommendedName>
        <fullName evidence="4">DUF817 domain-containing protein</fullName>
    </recommendedName>
</protein>
<evidence type="ECO:0000313" key="2">
    <source>
        <dbReference type="EMBL" id="ADY58427.1"/>
    </source>
</evidence>
<evidence type="ECO:0000256" key="1">
    <source>
        <dbReference type="SAM" id="Phobius"/>
    </source>
</evidence>
<dbReference type="eggNOG" id="COG3739">
    <property type="taxonomic scope" value="Bacteria"/>
</dbReference>
<keyword evidence="1" id="KW-0472">Membrane</keyword>
<feature type="transmembrane region" description="Helical" evidence="1">
    <location>
        <begin position="81"/>
        <end position="102"/>
    </location>
</feature>
<organism evidence="2 3">
    <name type="scientific">Rubinisphaera brasiliensis (strain ATCC 49424 / DSM 5305 / JCM 21570 / IAM 15109 / NBRC 103401 / IFAM 1448)</name>
    <name type="common">Planctomyces brasiliensis</name>
    <dbReference type="NCBI Taxonomy" id="756272"/>
    <lineage>
        <taxon>Bacteria</taxon>
        <taxon>Pseudomonadati</taxon>
        <taxon>Planctomycetota</taxon>
        <taxon>Planctomycetia</taxon>
        <taxon>Planctomycetales</taxon>
        <taxon>Planctomycetaceae</taxon>
        <taxon>Rubinisphaera</taxon>
    </lineage>
</organism>
<evidence type="ECO:0008006" key="4">
    <source>
        <dbReference type="Google" id="ProtNLM"/>
    </source>
</evidence>
<feature type="transmembrane region" description="Helical" evidence="1">
    <location>
        <begin position="49"/>
        <end position="69"/>
    </location>
</feature>